<keyword evidence="3" id="KW-1185">Reference proteome</keyword>
<dbReference type="InParanoid" id="I3EED2"/>
<dbReference type="EMBL" id="GL870881">
    <property type="protein sequence ID" value="EIJ87579.1"/>
    <property type="molecule type" value="Genomic_DNA"/>
</dbReference>
<proteinExistence type="predicted"/>
<reference evidence="2" key="1">
    <citation type="submission" date="2011-01" db="EMBL/GenBank/DDBJ databases">
        <title>The Genome Sequence of Nematocida parisii strain ERTm3.</title>
        <authorList>
            <consortium name="The Broad Institute Genome Sequencing Platform"/>
            <consortium name="The Broad Institute Genome Sequencing Center for Infectious Disease"/>
            <person name="Cuomo C."/>
            <person name="Troemel E."/>
            <person name="Young S.K."/>
            <person name="Zeng Q."/>
            <person name="Gargeya S."/>
            <person name="Fitzgerald M."/>
            <person name="Haas B."/>
            <person name="Abouelleil A."/>
            <person name="Alvarado L."/>
            <person name="Arachchi H.M."/>
            <person name="Berlin A."/>
            <person name="Chapman S.B."/>
            <person name="Gearin G."/>
            <person name="Goldberg J."/>
            <person name="Griggs A."/>
            <person name="Gujja S."/>
            <person name="Hansen M."/>
            <person name="Heiman D."/>
            <person name="Howarth C."/>
            <person name="Larimer J."/>
            <person name="Lui A."/>
            <person name="MacDonald P.J.P."/>
            <person name="McCowen C."/>
            <person name="Montmayeur A."/>
            <person name="Murphy C."/>
            <person name="Neiman D."/>
            <person name="Pearson M."/>
            <person name="Priest M."/>
            <person name="Roberts A."/>
            <person name="Saif S."/>
            <person name="Shea T."/>
            <person name="Sisk P."/>
            <person name="Stolte C."/>
            <person name="Sykes S."/>
            <person name="Wortman J."/>
            <person name="Nusbaum C."/>
            <person name="Birren B."/>
        </authorList>
    </citation>
    <scope>NUCLEOTIDE SEQUENCE</scope>
    <source>
        <strain evidence="2">ERTm3</strain>
    </source>
</reference>
<dbReference type="OMA" id="EELWHNA"/>
<dbReference type="OrthoDB" id="10375030at2759"/>
<dbReference type="AlphaFoldDB" id="I3EED2"/>
<evidence type="ECO:0000313" key="3">
    <source>
        <dbReference type="Proteomes" id="UP000002872"/>
    </source>
</evidence>
<feature type="region of interest" description="Disordered" evidence="1">
    <location>
        <begin position="1"/>
        <end position="22"/>
    </location>
</feature>
<gene>
    <name evidence="2" type="ORF">NEQG_02126</name>
</gene>
<dbReference type="VEuPathDB" id="MicrosporidiaDB:NEQG_02126"/>
<dbReference type="Proteomes" id="UP000002872">
    <property type="component" value="Unassembled WGS sequence"/>
</dbReference>
<evidence type="ECO:0000313" key="2">
    <source>
        <dbReference type="EMBL" id="EIJ87579.1"/>
    </source>
</evidence>
<protein>
    <submittedName>
        <fullName evidence="2">Uncharacterized protein</fullName>
    </submittedName>
</protein>
<evidence type="ECO:0000256" key="1">
    <source>
        <dbReference type="SAM" id="MobiDB-lite"/>
    </source>
</evidence>
<organism evidence="2 3">
    <name type="scientific">Nematocida parisii (strain ERTm3)</name>
    <name type="common">Nematode killer fungus</name>
    <dbReference type="NCBI Taxonomy" id="935791"/>
    <lineage>
        <taxon>Eukaryota</taxon>
        <taxon>Fungi</taxon>
        <taxon>Fungi incertae sedis</taxon>
        <taxon>Microsporidia</taxon>
        <taxon>Nematocida</taxon>
    </lineage>
</organism>
<sequence>MADSSSHAIKERKHLETDMPLAFNTQLEPQEENTKGANSTGILQALAALNFRAGRATLTLNLETITALYPKLWHKLNPETRILLLQEELNRRSGSIEAAMANQLAELISNVSSTQLQEWPEELWHNAWQIVLSISEGNRVSAVANLWCFRDFAQITMSRGYEEWCYIMIGQTEAPFKYLFHEIALEFALKETMYPIRFTDVWNMGKGDRENANKNLLLECQRLDRLLRKKAGRIIHNQKKKKSTEIQTANIEGFLAIATDVVRGDIGQESAVAKFNKIEEKTT</sequence>
<dbReference type="HOGENOM" id="CLU_079425_0_0_1"/>
<name>I3EED2_NEMP3</name>
<accession>I3EED2</accession>